<gene>
    <name evidence="1" type="ORF">LCGC14_1061370</name>
</gene>
<sequence length="105" mass="11416">MTVSLLYINNDAFLALTNLADRDGNTISDATVTATLFGKSRVEVGGQSWPLTFSIISGVPGKYEALLDKAVILVAGTKYDLRITVVSGTSDGEFWREILVEEQFI</sequence>
<protein>
    <submittedName>
        <fullName evidence="1">Uncharacterized protein</fullName>
    </submittedName>
</protein>
<organism evidence="1">
    <name type="scientific">marine sediment metagenome</name>
    <dbReference type="NCBI Taxonomy" id="412755"/>
    <lineage>
        <taxon>unclassified sequences</taxon>
        <taxon>metagenomes</taxon>
        <taxon>ecological metagenomes</taxon>
    </lineage>
</organism>
<accession>A0A0F9ML27</accession>
<evidence type="ECO:0000313" key="1">
    <source>
        <dbReference type="EMBL" id="KKN07975.1"/>
    </source>
</evidence>
<dbReference type="EMBL" id="LAZR01004507">
    <property type="protein sequence ID" value="KKN07975.1"/>
    <property type="molecule type" value="Genomic_DNA"/>
</dbReference>
<proteinExistence type="predicted"/>
<dbReference type="AlphaFoldDB" id="A0A0F9ML27"/>
<reference evidence="1" key="1">
    <citation type="journal article" date="2015" name="Nature">
        <title>Complex archaea that bridge the gap between prokaryotes and eukaryotes.</title>
        <authorList>
            <person name="Spang A."/>
            <person name="Saw J.H."/>
            <person name="Jorgensen S.L."/>
            <person name="Zaremba-Niedzwiedzka K."/>
            <person name="Martijn J."/>
            <person name="Lind A.E."/>
            <person name="van Eijk R."/>
            <person name="Schleper C."/>
            <person name="Guy L."/>
            <person name="Ettema T.J."/>
        </authorList>
    </citation>
    <scope>NUCLEOTIDE SEQUENCE</scope>
</reference>
<comment type="caution">
    <text evidence="1">The sequence shown here is derived from an EMBL/GenBank/DDBJ whole genome shotgun (WGS) entry which is preliminary data.</text>
</comment>
<name>A0A0F9ML27_9ZZZZ</name>